<evidence type="ECO:0000259" key="1">
    <source>
        <dbReference type="Pfam" id="PF09350"/>
    </source>
</evidence>
<dbReference type="InterPro" id="IPR052573">
    <property type="entry name" value="DnaJ_C_subfamily_28"/>
</dbReference>
<reference evidence="4 5" key="1">
    <citation type="journal article" date="2015" name="Int. J. Syst. Evol. Microbiol.">
        <title>Erwinia iniecta sp. nov., isolated from Russian wheat aphids (Diuraphis noxia).</title>
        <authorList>
            <person name="Campillo T."/>
            <person name="Luna E."/>
            <person name="Portier P."/>
            <person name="Fischer-Le Saux M."/>
            <person name="Lapitan N."/>
            <person name="Tisserat N.A."/>
            <person name="Leach J.E."/>
        </authorList>
    </citation>
    <scope>NUCLEOTIDE SEQUENCE [LARGE SCALE GENOMIC DNA]</scope>
    <source>
        <strain evidence="2 5">B120</strain>
        <strain evidence="3 4">B149</strain>
    </source>
</reference>
<dbReference type="Pfam" id="PF09350">
    <property type="entry name" value="DJC28_CD"/>
    <property type="match status" value="1"/>
</dbReference>
<dbReference type="InterPro" id="IPR018961">
    <property type="entry name" value="DnaJ_homolog_subfam-C_membr-28"/>
</dbReference>
<dbReference type="PANTHER" id="PTHR39158">
    <property type="entry name" value="OS08G0560600 PROTEIN"/>
    <property type="match status" value="1"/>
</dbReference>
<dbReference type="Proteomes" id="UP000037088">
    <property type="component" value="Unassembled WGS sequence"/>
</dbReference>
<accession>A0A0L7SWV8</accession>
<protein>
    <recommendedName>
        <fullName evidence="1">DnaJ homologue subfamily C member 28 conserved domain-containing protein</fullName>
    </recommendedName>
</protein>
<dbReference type="AlphaFoldDB" id="A0A0L7SWV8"/>
<dbReference type="RefSeq" id="WP_052902757.1">
    <property type="nucleotide sequence ID" value="NZ_JRXE01000041.1"/>
</dbReference>
<dbReference type="Proteomes" id="UP000036851">
    <property type="component" value="Unassembled WGS sequence"/>
</dbReference>
<evidence type="ECO:0000313" key="2">
    <source>
        <dbReference type="EMBL" id="KOC87411.1"/>
    </source>
</evidence>
<evidence type="ECO:0000313" key="3">
    <source>
        <dbReference type="EMBL" id="KOC88330.1"/>
    </source>
</evidence>
<gene>
    <name evidence="2" type="ORF">NG42_20700</name>
    <name evidence="3" type="ORF">NG43_20395</name>
</gene>
<dbReference type="PATRIC" id="fig|1560201.3.peg.4394"/>
<dbReference type="NCBIfam" id="NF007572">
    <property type="entry name" value="PRK10203.1"/>
    <property type="match status" value="1"/>
</dbReference>
<comment type="caution">
    <text evidence="2">The sequence shown here is derived from an EMBL/GenBank/DDBJ whole genome shotgun (WGS) entry which is preliminary data.</text>
</comment>
<organism evidence="2 5">
    <name type="scientific">Winslowiella iniecta</name>
    <dbReference type="NCBI Taxonomy" id="1560201"/>
    <lineage>
        <taxon>Bacteria</taxon>
        <taxon>Pseudomonadati</taxon>
        <taxon>Pseudomonadota</taxon>
        <taxon>Gammaproteobacteria</taxon>
        <taxon>Enterobacterales</taxon>
        <taxon>Erwiniaceae</taxon>
        <taxon>Winslowiella</taxon>
    </lineage>
</organism>
<dbReference type="STRING" id="1560201.NG42_20700"/>
<dbReference type="PANTHER" id="PTHR39158:SF1">
    <property type="entry name" value="DNAJ HOMOLOG SUBFAMILY C MEMBER 28"/>
    <property type="match status" value="1"/>
</dbReference>
<evidence type="ECO:0000313" key="5">
    <source>
        <dbReference type="Proteomes" id="UP000037088"/>
    </source>
</evidence>
<proteinExistence type="predicted"/>
<name>A0A0L7SWV8_9GAMM</name>
<evidence type="ECO:0000313" key="4">
    <source>
        <dbReference type="Proteomes" id="UP000036851"/>
    </source>
</evidence>
<dbReference type="EMBL" id="JRXE01000041">
    <property type="protein sequence ID" value="KOC87411.1"/>
    <property type="molecule type" value="Genomic_DNA"/>
</dbReference>
<dbReference type="OrthoDB" id="9798476at2"/>
<sequence length="123" mass="14169">MWLIDQLVEQHIREAQAAGELDQLPGQGKPLILDDDSHVPPELRTSYRLLKNAGYLPPELEMKREAIELDSLLQSLDPGDQRYQPGLKRLTLLEMKLKQAGMTTAFLNGEYRHHLKHRFAEDK</sequence>
<feature type="domain" description="DnaJ homologue subfamily C member 28 conserved" evidence="1">
    <location>
        <begin position="7"/>
        <end position="73"/>
    </location>
</feature>
<dbReference type="EMBL" id="JRXF01000047">
    <property type="protein sequence ID" value="KOC88330.1"/>
    <property type="molecule type" value="Genomic_DNA"/>
</dbReference>
<keyword evidence="5" id="KW-1185">Reference proteome</keyword>